<evidence type="ECO:0000313" key="2">
    <source>
        <dbReference type="EMBL" id="VFT80308.1"/>
    </source>
</evidence>
<gene>
    <name evidence="2" type="primary">Aste57867_3132</name>
    <name evidence="1" type="ORF">As57867_003123</name>
    <name evidence="2" type="ORF">ASTE57867_3132</name>
</gene>
<sequence>MARLRHTPCYNFMTLETANDLGLNEDEFKAGWHFMNGFKRRHRLSLRARSRSGKGSTDEGEAALTEFVSRIQRTVAEHDIDVIFNADQTGINYEYLLTRTPNATADSMVWIKYGGKTKDRATAMLLADSSGNITLAPENTTRHCFVDLIHVAKEERQCSVVEPYLADYISFFDIVLKLF</sequence>
<protein>
    <submittedName>
        <fullName evidence="2">Aste57867_3132 protein</fullName>
    </submittedName>
</protein>
<dbReference type="AlphaFoldDB" id="A0A485K935"/>
<dbReference type="EMBL" id="CAADRA010000506">
    <property type="protein sequence ID" value="VFT80308.1"/>
    <property type="molecule type" value="Genomic_DNA"/>
</dbReference>
<reference evidence="2 3" key="1">
    <citation type="submission" date="2019-03" db="EMBL/GenBank/DDBJ databases">
        <authorList>
            <person name="Gaulin E."/>
            <person name="Dumas B."/>
        </authorList>
    </citation>
    <scope>NUCLEOTIDE SEQUENCE [LARGE SCALE GENOMIC DNA]</scope>
    <source>
        <strain evidence="2">CBS 568.67</strain>
    </source>
</reference>
<evidence type="ECO:0000313" key="3">
    <source>
        <dbReference type="Proteomes" id="UP000332933"/>
    </source>
</evidence>
<dbReference type="EMBL" id="VJMH01000506">
    <property type="protein sequence ID" value="KAF0715870.1"/>
    <property type="molecule type" value="Genomic_DNA"/>
</dbReference>
<evidence type="ECO:0000313" key="1">
    <source>
        <dbReference type="EMBL" id="KAF0715870.1"/>
    </source>
</evidence>
<keyword evidence="3" id="KW-1185">Reference proteome</keyword>
<dbReference type="OrthoDB" id="77121at2759"/>
<accession>A0A485K935</accession>
<dbReference type="Proteomes" id="UP000332933">
    <property type="component" value="Unassembled WGS sequence"/>
</dbReference>
<proteinExistence type="predicted"/>
<name>A0A485K935_9STRA</name>
<organism evidence="2 3">
    <name type="scientific">Aphanomyces stellatus</name>
    <dbReference type="NCBI Taxonomy" id="120398"/>
    <lineage>
        <taxon>Eukaryota</taxon>
        <taxon>Sar</taxon>
        <taxon>Stramenopiles</taxon>
        <taxon>Oomycota</taxon>
        <taxon>Saprolegniomycetes</taxon>
        <taxon>Saprolegniales</taxon>
        <taxon>Verrucalvaceae</taxon>
        <taxon>Aphanomyces</taxon>
    </lineage>
</organism>
<reference evidence="1" key="2">
    <citation type="submission" date="2019-06" db="EMBL/GenBank/DDBJ databases">
        <title>Genomics analysis of Aphanomyces spp. identifies a new class of oomycete effector associated with host adaptation.</title>
        <authorList>
            <person name="Gaulin E."/>
        </authorList>
    </citation>
    <scope>NUCLEOTIDE SEQUENCE</scope>
    <source>
        <strain evidence="1">CBS 578.67</strain>
    </source>
</reference>